<evidence type="ECO:0008006" key="3">
    <source>
        <dbReference type="Google" id="ProtNLM"/>
    </source>
</evidence>
<dbReference type="EMBL" id="CP049866">
    <property type="protein sequence ID" value="QIK74752.1"/>
    <property type="molecule type" value="Genomic_DNA"/>
</dbReference>
<sequence>MVQTALLWDFDNVIVGKAHLRELASTLGALVDSGAPRIAAAHRHRYLAYRLLLSEHGFEVLSGGRRASGADRELLKRGRHLLGLGTRRFVVASNDGRFSALAPPGELQVVTMDPRQVSRRLARAAIDVRVLHIPNVGNRPEG</sequence>
<organism evidence="1 2">
    <name type="scientific">Nocardioides piscis</name>
    <dbReference type="NCBI Taxonomy" id="2714938"/>
    <lineage>
        <taxon>Bacteria</taxon>
        <taxon>Bacillati</taxon>
        <taxon>Actinomycetota</taxon>
        <taxon>Actinomycetes</taxon>
        <taxon>Propionibacteriales</taxon>
        <taxon>Nocardioidaceae</taxon>
        <taxon>Nocardioides</taxon>
    </lineage>
</organism>
<dbReference type="KEGG" id="npi:G7071_04240"/>
<name>A0A6G7YD53_9ACTN</name>
<dbReference type="AlphaFoldDB" id="A0A6G7YD53"/>
<keyword evidence="2" id="KW-1185">Reference proteome</keyword>
<protein>
    <recommendedName>
        <fullName evidence="3">NYN domain-containing protein</fullName>
    </recommendedName>
</protein>
<evidence type="ECO:0000313" key="2">
    <source>
        <dbReference type="Proteomes" id="UP000502035"/>
    </source>
</evidence>
<proteinExistence type="predicted"/>
<accession>A0A6G7YD53</accession>
<dbReference type="RefSeq" id="WP_166315283.1">
    <property type="nucleotide sequence ID" value="NZ_CP049866.1"/>
</dbReference>
<dbReference type="Proteomes" id="UP000502035">
    <property type="component" value="Chromosome"/>
</dbReference>
<reference evidence="1 2" key="1">
    <citation type="submission" date="2020-03" db="EMBL/GenBank/DDBJ databases">
        <title>Nocardioides sp. nov., isolated from fish.</title>
        <authorList>
            <person name="Hyun D.-W."/>
            <person name="Bae J.-W."/>
        </authorList>
    </citation>
    <scope>NUCLEOTIDE SEQUENCE [LARGE SCALE GENOMIC DNA]</scope>
    <source>
        <strain evidence="1 2">HDW12A</strain>
    </source>
</reference>
<evidence type="ECO:0000313" key="1">
    <source>
        <dbReference type="EMBL" id="QIK74752.1"/>
    </source>
</evidence>
<gene>
    <name evidence="1" type="ORF">G7071_04240</name>
</gene>